<dbReference type="InterPro" id="IPR040878">
    <property type="entry name" value="IL-40-like_Ig"/>
</dbReference>
<dbReference type="SUPFAM" id="SSF48726">
    <property type="entry name" value="Immunoglobulin"/>
    <property type="match status" value="1"/>
</dbReference>
<evidence type="ECO:0000313" key="6">
    <source>
        <dbReference type="Proteomes" id="UP000694851"/>
    </source>
</evidence>
<dbReference type="GeneID" id="109380251"/>
<evidence type="ECO:0000256" key="2">
    <source>
        <dbReference type="ARBA" id="ARBA00023180"/>
    </source>
</evidence>
<dbReference type="InterPro" id="IPR036179">
    <property type="entry name" value="Ig-like_dom_sf"/>
</dbReference>
<dbReference type="AlphaFoldDB" id="A0A8B7QXZ3"/>
<proteinExistence type="predicted"/>
<dbReference type="CTD" id="284021"/>
<dbReference type="Gene3D" id="2.60.40.10">
    <property type="entry name" value="Immunoglobulins"/>
    <property type="match status" value="1"/>
</dbReference>
<evidence type="ECO:0000313" key="7">
    <source>
        <dbReference type="RefSeq" id="XP_019493177.1"/>
    </source>
</evidence>
<keyword evidence="3" id="KW-0472">Membrane</keyword>
<dbReference type="InterPro" id="IPR007110">
    <property type="entry name" value="Ig-like_dom"/>
</dbReference>
<dbReference type="InterPro" id="IPR013783">
    <property type="entry name" value="Ig-like_fold"/>
</dbReference>
<evidence type="ECO:0000256" key="3">
    <source>
        <dbReference type="SAM" id="Phobius"/>
    </source>
</evidence>
<dbReference type="Proteomes" id="UP000694851">
    <property type="component" value="Unplaced"/>
</dbReference>
<feature type="transmembrane region" description="Helical" evidence="3">
    <location>
        <begin position="232"/>
        <end position="255"/>
    </location>
</feature>
<keyword evidence="3" id="KW-0812">Transmembrane</keyword>
<feature type="signal peptide" evidence="4">
    <location>
        <begin position="1"/>
        <end position="22"/>
    </location>
</feature>
<dbReference type="RefSeq" id="XP_019493177.1">
    <property type="nucleotide sequence ID" value="XM_019637632.1"/>
</dbReference>
<dbReference type="OrthoDB" id="9947088at2759"/>
<sequence>MMWKKSFLAFLLSLSALKPAPASGNNTETNKKNNKEKTCFPEFTHPHLVSKTNVVMKGQNVSLICPNQNKLPQITYSLFWNNRHLVTQKGEPAIFNLSITGIHALGTYKCKAQVLNCSKYSHPFNFTFVDPVTTPVLNVNVVQTKTDRYITLHCISFNGSLPINYTFFEKNTSVSPVISKDVREPAEFNLTRNTGEVEEYRCEAKNRLPNHAKYSQPVPIFSTGGDGCRFCLWLLLPGLLLVLIIIILILAFWILPKHKARKAMKDKVPRDCGNTPMEAGIYANIYKNQAEDCNDGKTAHVYSDLRIQTEI</sequence>
<accession>A0A8B7QXZ3</accession>
<evidence type="ECO:0000259" key="5">
    <source>
        <dbReference type="PROSITE" id="PS50835"/>
    </source>
</evidence>
<name>A0A8B7QXZ3_HIPAR</name>
<keyword evidence="3" id="KW-1133">Transmembrane helix</keyword>
<evidence type="ECO:0000256" key="1">
    <source>
        <dbReference type="ARBA" id="ARBA00022729"/>
    </source>
</evidence>
<protein>
    <submittedName>
        <fullName evidence="7">Allergin-1 isoform X2</fullName>
    </submittedName>
</protein>
<gene>
    <name evidence="7" type="primary">MILR1</name>
</gene>
<organism evidence="6 7">
    <name type="scientific">Hipposideros armiger</name>
    <name type="common">Great Himalayan leaf-nosed bat</name>
    <dbReference type="NCBI Taxonomy" id="186990"/>
    <lineage>
        <taxon>Eukaryota</taxon>
        <taxon>Metazoa</taxon>
        <taxon>Chordata</taxon>
        <taxon>Craniata</taxon>
        <taxon>Vertebrata</taxon>
        <taxon>Euteleostomi</taxon>
        <taxon>Mammalia</taxon>
        <taxon>Eutheria</taxon>
        <taxon>Laurasiatheria</taxon>
        <taxon>Chiroptera</taxon>
        <taxon>Yinpterochiroptera</taxon>
        <taxon>Rhinolophoidea</taxon>
        <taxon>Hipposideridae</taxon>
        <taxon>Hipposideros</taxon>
    </lineage>
</organism>
<dbReference type="Pfam" id="PF17736">
    <property type="entry name" value="Ig_C17orf99"/>
    <property type="match status" value="2"/>
</dbReference>
<feature type="domain" description="Ig-like" evidence="5">
    <location>
        <begin position="41"/>
        <end position="127"/>
    </location>
</feature>
<keyword evidence="2" id="KW-0325">Glycoprotein</keyword>
<dbReference type="PROSITE" id="PS50835">
    <property type="entry name" value="IG_LIKE"/>
    <property type="match status" value="1"/>
</dbReference>
<keyword evidence="1 4" id="KW-0732">Signal</keyword>
<keyword evidence="6" id="KW-1185">Reference proteome</keyword>
<evidence type="ECO:0000256" key="4">
    <source>
        <dbReference type="SAM" id="SignalP"/>
    </source>
</evidence>
<feature type="chain" id="PRO_5034941755" evidence="4">
    <location>
        <begin position="23"/>
        <end position="311"/>
    </location>
</feature>
<reference evidence="7" key="1">
    <citation type="submission" date="2025-08" db="UniProtKB">
        <authorList>
            <consortium name="RefSeq"/>
        </authorList>
    </citation>
    <scope>IDENTIFICATION</scope>
    <source>
        <tissue evidence="7">Muscle</tissue>
    </source>
</reference>